<protein>
    <submittedName>
        <fullName evidence="1">Uncharacterized protein</fullName>
    </submittedName>
</protein>
<evidence type="ECO:0000313" key="1">
    <source>
        <dbReference type="EMBL" id="KAK7392785.1"/>
    </source>
</evidence>
<name>A0AAN9XHV3_PSOTE</name>
<dbReference type="AlphaFoldDB" id="A0AAN9XHV3"/>
<dbReference type="Proteomes" id="UP001386955">
    <property type="component" value="Unassembled WGS sequence"/>
</dbReference>
<keyword evidence="2" id="KW-1185">Reference proteome</keyword>
<evidence type="ECO:0000313" key="2">
    <source>
        <dbReference type="Proteomes" id="UP001386955"/>
    </source>
</evidence>
<gene>
    <name evidence="1" type="ORF">VNO78_21233</name>
</gene>
<reference evidence="1 2" key="1">
    <citation type="submission" date="2024-01" db="EMBL/GenBank/DDBJ databases">
        <title>The genomes of 5 underutilized Papilionoideae crops provide insights into root nodulation and disease resistanc.</title>
        <authorList>
            <person name="Jiang F."/>
        </authorList>
    </citation>
    <scope>NUCLEOTIDE SEQUENCE [LARGE SCALE GENOMIC DNA]</scope>
    <source>
        <strain evidence="1">DUOXIRENSHENG_FW03</strain>
        <tissue evidence="1">Leaves</tissue>
    </source>
</reference>
<comment type="caution">
    <text evidence="1">The sequence shown here is derived from an EMBL/GenBank/DDBJ whole genome shotgun (WGS) entry which is preliminary data.</text>
</comment>
<sequence>MLVVEAFKDVEGDGVDGALIVFFFSRHLENMVIVFISEAEPLNVTEILQDGDVLDGDSEHEPSAPPMLG</sequence>
<dbReference type="EMBL" id="JAYMYS010000005">
    <property type="protein sequence ID" value="KAK7392785.1"/>
    <property type="molecule type" value="Genomic_DNA"/>
</dbReference>
<organism evidence="1 2">
    <name type="scientific">Psophocarpus tetragonolobus</name>
    <name type="common">Winged bean</name>
    <name type="synonym">Dolichos tetragonolobus</name>
    <dbReference type="NCBI Taxonomy" id="3891"/>
    <lineage>
        <taxon>Eukaryota</taxon>
        <taxon>Viridiplantae</taxon>
        <taxon>Streptophyta</taxon>
        <taxon>Embryophyta</taxon>
        <taxon>Tracheophyta</taxon>
        <taxon>Spermatophyta</taxon>
        <taxon>Magnoliopsida</taxon>
        <taxon>eudicotyledons</taxon>
        <taxon>Gunneridae</taxon>
        <taxon>Pentapetalae</taxon>
        <taxon>rosids</taxon>
        <taxon>fabids</taxon>
        <taxon>Fabales</taxon>
        <taxon>Fabaceae</taxon>
        <taxon>Papilionoideae</taxon>
        <taxon>50 kb inversion clade</taxon>
        <taxon>NPAAA clade</taxon>
        <taxon>indigoferoid/millettioid clade</taxon>
        <taxon>Phaseoleae</taxon>
        <taxon>Psophocarpus</taxon>
    </lineage>
</organism>
<accession>A0AAN9XHV3</accession>
<proteinExistence type="predicted"/>